<dbReference type="Proteomes" id="UP000026998">
    <property type="component" value="Segment"/>
</dbReference>
<dbReference type="Gene3D" id="1.10.260.40">
    <property type="entry name" value="lambda repressor-like DNA-binding domains"/>
    <property type="match status" value="1"/>
</dbReference>
<dbReference type="CDD" id="cd00093">
    <property type="entry name" value="HTH_XRE"/>
    <property type="match status" value="1"/>
</dbReference>
<organism evidence="2 3">
    <name type="scientific">Listeria phage LP-124</name>
    <dbReference type="NCBI Taxonomy" id="1173765"/>
    <lineage>
        <taxon>Viruses</taxon>
        <taxon>Duplodnaviria</taxon>
        <taxon>Heunggongvirae</taxon>
        <taxon>Uroviricota</taxon>
        <taxon>Caudoviricetes</taxon>
        <taxon>Herelleviridae</taxon>
        <taxon>Jasinskavirinae</taxon>
        <taxon>Pecentumvirus</taxon>
        <taxon>Pecentumvirus LP064</taxon>
    </lineage>
</organism>
<dbReference type="SUPFAM" id="SSF47413">
    <property type="entry name" value="lambda repressor-like DNA-binding domains"/>
    <property type="match status" value="1"/>
</dbReference>
<dbReference type="InterPro" id="IPR010982">
    <property type="entry name" value="Lambda_DNA-bd_dom_sf"/>
</dbReference>
<gene>
    <name evidence="2" type="ORF">LP124_180</name>
</gene>
<feature type="domain" description="HTH cro/C1-type" evidence="1">
    <location>
        <begin position="13"/>
        <end position="67"/>
    </location>
</feature>
<evidence type="ECO:0000259" key="1">
    <source>
        <dbReference type="PROSITE" id="PS50943"/>
    </source>
</evidence>
<accession>A0A059T5W1</accession>
<sequence length="80" mass="9614">MTNKEDIGKVRNLRRIRENQQLSIRQLAQDLDVNYSLISYWETGKKFPRERNRVKLEKYFGVPSSELFKIDKHENSSLEE</sequence>
<dbReference type="Pfam" id="PF12844">
    <property type="entry name" value="HTH_19"/>
    <property type="match status" value="1"/>
</dbReference>
<reference evidence="2 3" key="1">
    <citation type="journal article" date="2014" name="Appl. Environ. Microbiol.">
        <title>Comparative genomic and morphological analysis of Listeria phages isolated from farm environments.</title>
        <authorList>
            <person name="Denes T."/>
            <person name="Vongkamjan K."/>
            <person name="Ackermann H.W."/>
            <person name="Moreno Switt A.I."/>
            <person name="Wiedmann M."/>
            <person name="den Bakker H.C."/>
        </authorList>
    </citation>
    <scope>NUCLEOTIDE SEQUENCE [LARGE SCALE GENOMIC DNA]</scope>
</reference>
<dbReference type="InterPro" id="IPR001387">
    <property type="entry name" value="Cro/C1-type_HTH"/>
</dbReference>
<evidence type="ECO:0000313" key="3">
    <source>
        <dbReference type="Proteomes" id="UP000026998"/>
    </source>
</evidence>
<proteinExistence type="predicted"/>
<name>A0A059T5W1_9CAUD</name>
<evidence type="ECO:0000313" key="2">
    <source>
        <dbReference type="EMBL" id="AHL19578.1"/>
    </source>
</evidence>
<dbReference type="GO" id="GO:0003677">
    <property type="term" value="F:DNA binding"/>
    <property type="evidence" value="ECO:0007669"/>
    <property type="project" value="InterPro"/>
</dbReference>
<dbReference type="PROSITE" id="PS50943">
    <property type="entry name" value="HTH_CROC1"/>
    <property type="match status" value="1"/>
</dbReference>
<dbReference type="EMBL" id="KJ094031">
    <property type="protein sequence ID" value="AHL19578.1"/>
    <property type="molecule type" value="Genomic_DNA"/>
</dbReference>
<dbReference type="SMART" id="SM00530">
    <property type="entry name" value="HTH_XRE"/>
    <property type="match status" value="1"/>
</dbReference>
<protein>
    <submittedName>
        <fullName evidence="2">Helix-turn-helix XRE-family-like protein</fullName>
    </submittedName>
</protein>